<accession>A0A9P8TKU5</accession>
<comment type="caution">
    <text evidence="1">The sequence shown here is derived from an EMBL/GenBank/DDBJ whole genome shotgun (WGS) entry which is preliminary data.</text>
</comment>
<proteinExistence type="predicted"/>
<gene>
    <name evidence="1" type="ORF">WICPIJ_006586</name>
</gene>
<dbReference type="EMBL" id="JAEUBG010003687">
    <property type="protein sequence ID" value="KAH3682444.1"/>
    <property type="molecule type" value="Genomic_DNA"/>
</dbReference>
<name>A0A9P8TKU5_WICPI</name>
<dbReference type="Proteomes" id="UP000774326">
    <property type="component" value="Unassembled WGS sequence"/>
</dbReference>
<sequence>MLPSESNLCKFDSLLSPKKTESLLFKVDFFGSLANSFPSASLMVNKSVVATVLREVIESRKVPFVAKVFLQDFLVFGLESFNNWSVEAARMASCNKINKANPPPKPAPNPIAKAWLDFFWVEAPPAAAEDDGVAVSKAVGIAVEAVTEVVEAVEEEVVVEYWKKSPLVALDEMNEETANKESMLWILNSKTTELVYWSWIVTVKSLALSWLNPTGTVPTKV</sequence>
<dbReference type="AlphaFoldDB" id="A0A9P8TKU5"/>
<organism evidence="1 2">
    <name type="scientific">Wickerhamomyces pijperi</name>
    <name type="common">Yeast</name>
    <name type="synonym">Pichia pijperi</name>
    <dbReference type="NCBI Taxonomy" id="599730"/>
    <lineage>
        <taxon>Eukaryota</taxon>
        <taxon>Fungi</taxon>
        <taxon>Dikarya</taxon>
        <taxon>Ascomycota</taxon>
        <taxon>Saccharomycotina</taxon>
        <taxon>Saccharomycetes</taxon>
        <taxon>Phaffomycetales</taxon>
        <taxon>Wickerhamomycetaceae</taxon>
        <taxon>Wickerhamomyces</taxon>
    </lineage>
</organism>
<keyword evidence="2" id="KW-1185">Reference proteome</keyword>
<reference evidence="1" key="1">
    <citation type="journal article" date="2021" name="Open Biol.">
        <title>Shared evolutionary footprints suggest mitochondrial oxidative damage underlies multiple complex I losses in fungi.</title>
        <authorList>
            <person name="Schikora-Tamarit M.A."/>
            <person name="Marcet-Houben M."/>
            <person name="Nosek J."/>
            <person name="Gabaldon T."/>
        </authorList>
    </citation>
    <scope>NUCLEOTIDE SEQUENCE</scope>
    <source>
        <strain evidence="1">CBS2887</strain>
    </source>
</reference>
<reference evidence="1" key="2">
    <citation type="submission" date="2021-01" db="EMBL/GenBank/DDBJ databases">
        <authorList>
            <person name="Schikora-Tamarit M.A."/>
        </authorList>
    </citation>
    <scope>NUCLEOTIDE SEQUENCE</scope>
    <source>
        <strain evidence="1">CBS2887</strain>
    </source>
</reference>
<evidence type="ECO:0000313" key="1">
    <source>
        <dbReference type="EMBL" id="KAH3682444.1"/>
    </source>
</evidence>
<protein>
    <submittedName>
        <fullName evidence="1">Uncharacterized protein</fullName>
    </submittedName>
</protein>
<evidence type="ECO:0000313" key="2">
    <source>
        <dbReference type="Proteomes" id="UP000774326"/>
    </source>
</evidence>